<dbReference type="InterPro" id="IPR012341">
    <property type="entry name" value="6hp_glycosidase-like_sf"/>
</dbReference>
<dbReference type="KEGG" id="smon:AWR27_17270"/>
<organism evidence="3 4">
    <name type="scientific">Spirosoma montaniterrae</name>
    <dbReference type="NCBI Taxonomy" id="1178516"/>
    <lineage>
        <taxon>Bacteria</taxon>
        <taxon>Pseudomonadati</taxon>
        <taxon>Bacteroidota</taxon>
        <taxon>Cytophagia</taxon>
        <taxon>Cytophagales</taxon>
        <taxon>Cytophagaceae</taxon>
        <taxon>Spirosoma</taxon>
    </lineage>
</organism>
<dbReference type="EMBL" id="CP014263">
    <property type="protein sequence ID" value="AQG80916.1"/>
    <property type="molecule type" value="Genomic_DNA"/>
</dbReference>
<dbReference type="SUPFAM" id="SSF48208">
    <property type="entry name" value="Six-hairpin glycosidases"/>
    <property type="match status" value="1"/>
</dbReference>
<dbReference type="Pfam" id="PF07221">
    <property type="entry name" value="GlcNAc_2-epim"/>
    <property type="match status" value="1"/>
</dbReference>
<comment type="similarity">
    <text evidence="1">Belongs to the N-acylglucosamine 2-epimerase family.</text>
</comment>
<dbReference type="PANTHER" id="PTHR15108">
    <property type="entry name" value="N-ACYLGLUCOSAMINE-2-EPIMERASE"/>
    <property type="match status" value="1"/>
</dbReference>
<gene>
    <name evidence="3" type="ORF">AWR27_17270</name>
</gene>
<protein>
    <submittedName>
        <fullName evidence="3">N-acyl-D-glucosamine 2-epimerase</fullName>
    </submittedName>
</protein>
<accession>A0A1P9WZV1</accession>
<dbReference type="Gene3D" id="1.50.10.10">
    <property type="match status" value="1"/>
</dbReference>
<dbReference type="GO" id="GO:0016853">
    <property type="term" value="F:isomerase activity"/>
    <property type="evidence" value="ECO:0007669"/>
    <property type="project" value="UniProtKB-KW"/>
</dbReference>
<keyword evidence="4" id="KW-1185">Reference proteome</keyword>
<evidence type="ECO:0000313" key="3">
    <source>
        <dbReference type="EMBL" id="AQG80916.1"/>
    </source>
</evidence>
<dbReference type="InterPro" id="IPR008928">
    <property type="entry name" value="6-hairpin_glycosidase_sf"/>
</dbReference>
<evidence type="ECO:0000313" key="4">
    <source>
        <dbReference type="Proteomes" id="UP000187941"/>
    </source>
</evidence>
<dbReference type="STRING" id="1178516.AWR27_17270"/>
<dbReference type="Proteomes" id="UP000187941">
    <property type="component" value="Chromosome"/>
</dbReference>
<dbReference type="InterPro" id="IPR010819">
    <property type="entry name" value="AGE/CE"/>
</dbReference>
<dbReference type="OrthoDB" id="618431at2"/>
<name>A0A1P9WZV1_9BACT</name>
<dbReference type="GO" id="GO:0005975">
    <property type="term" value="P:carbohydrate metabolic process"/>
    <property type="evidence" value="ECO:0007669"/>
    <property type="project" value="InterPro"/>
</dbReference>
<keyword evidence="2" id="KW-0413">Isomerase</keyword>
<dbReference type="RefSeq" id="WP_077132380.1">
    <property type="nucleotide sequence ID" value="NZ_CP014263.1"/>
</dbReference>
<evidence type="ECO:0000256" key="1">
    <source>
        <dbReference type="ARBA" id="ARBA00008558"/>
    </source>
</evidence>
<reference evidence="3 4" key="1">
    <citation type="submission" date="2016-01" db="EMBL/GenBank/DDBJ databases">
        <authorList>
            <person name="Oliw E.H."/>
        </authorList>
    </citation>
    <scope>NUCLEOTIDE SEQUENCE [LARGE SCALE GENOMIC DNA]</scope>
    <source>
        <strain evidence="3 4">DY10</strain>
    </source>
</reference>
<proteinExistence type="inferred from homology"/>
<dbReference type="AlphaFoldDB" id="A0A1P9WZV1"/>
<sequence length="396" mass="44554">MIDFQKLTADYKGALLEQVVPFWLKHSSDGLCGGYFDLLSATGEIIDGNKYVSLQAQQTWAFAWLYANVEKQPAWLEHARQGGVFLRQFAHHESGTWYAQLDRRGRPVALAADSTPVCFLAMAYAQLYAATANDEWAALAKQTFAHGVEACAIRTNAVDDRLHTLHHLSEPATLLQATLTMQPLFDEDANKEHVDAALSALFGTFLEPRANVLHEYALPGSAFLNTPEGRSQHVGLTFRVSGLLLDAYAGTKNQKITAQVLSWCLRTCELAWDEVSAGLLTRIDQKQQPNLRSDWQLKWAWVQLEALNTLAKLYWQTRHPDCAKWFRRIHDYTFARFPDSTTPGWHLLLDIHHQPVLGAKATPDVGCFSQIRCLAETAQLLTKAAQIQPTVRRSWI</sequence>
<evidence type="ECO:0000256" key="2">
    <source>
        <dbReference type="ARBA" id="ARBA00023235"/>
    </source>
</evidence>